<keyword evidence="2" id="KW-1185">Reference proteome</keyword>
<feature type="transmembrane region" description="Helical" evidence="1">
    <location>
        <begin position="33"/>
        <end position="52"/>
    </location>
</feature>
<keyword evidence="1" id="KW-0472">Membrane</keyword>
<dbReference type="AlphaFoldDB" id="A0A1I7WW36"/>
<sequence length="190" mass="22455">MKLIYFTFNFMALFFYRHQCIVQKKYKINRKKLISCIVVLIFVVSSFQFIAFQLTEQYPEAMELLKIPNIYYMPPSFMLEVYFAIDIFVIFIYKFNFSSDPIGTHLSHAVYFSETVQTPHSPYAGTSEEVPKSSDNPGVSKLFIHLPFDYLTNLLLISLLKAIHRLSFINSQRTFAIFRCRFPFRLFLFP</sequence>
<reference evidence="3" key="1">
    <citation type="submission" date="2016-11" db="UniProtKB">
        <authorList>
            <consortium name="WormBaseParasite"/>
        </authorList>
    </citation>
    <scope>IDENTIFICATION</scope>
</reference>
<evidence type="ECO:0000313" key="2">
    <source>
        <dbReference type="Proteomes" id="UP000095283"/>
    </source>
</evidence>
<accession>A0A1I7WW36</accession>
<keyword evidence="1" id="KW-0812">Transmembrane</keyword>
<proteinExistence type="predicted"/>
<evidence type="ECO:0000313" key="3">
    <source>
        <dbReference type="WBParaSite" id="Hba_09436"/>
    </source>
</evidence>
<feature type="transmembrane region" description="Helical" evidence="1">
    <location>
        <begin position="72"/>
        <end position="93"/>
    </location>
</feature>
<organism evidence="2 3">
    <name type="scientific">Heterorhabditis bacteriophora</name>
    <name type="common">Entomopathogenic nematode worm</name>
    <dbReference type="NCBI Taxonomy" id="37862"/>
    <lineage>
        <taxon>Eukaryota</taxon>
        <taxon>Metazoa</taxon>
        <taxon>Ecdysozoa</taxon>
        <taxon>Nematoda</taxon>
        <taxon>Chromadorea</taxon>
        <taxon>Rhabditida</taxon>
        <taxon>Rhabditina</taxon>
        <taxon>Rhabditomorpha</taxon>
        <taxon>Strongyloidea</taxon>
        <taxon>Heterorhabditidae</taxon>
        <taxon>Heterorhabditis</taxon>
    </lineage>
</organism>
<dbReference type="WBParaSite" id="Hba_09436">
    <property type="protein sequence ID" value="Hba_09436"/>
    <property type="gene ID" value="Hba_09436"/>
</dbReference>
<dbReference type="Proteomes" id="UP000095283">
    <property type="component" value="Unplaced"/>
</dbReference>
<name>A0A1I7WW36_HETBA</name>
<evidence type="ECO:0000256" key="1">
    <source>
        <dbReference type="SAM" id="Phobius"/>
    </source>
</evidence>
<keyword evidence="1" id="KW-1133">Transmembrane helix</keyword>
<protein>
    <submittedName>
        <fullName evidence="3">Serpentine receptor class gamma</fullName>
    </submittedName>
</protein>